<dbReference type="RefSeq" id="WP_345564938.1">
    <property type="nucleotide sequence ID" value="NZ_BAABDQ010000010.1"/>
</dbReference>
<reference evidence="3" key="1">
    <citation type="journal article" date="2019" name="Int. J. Syst. Evol. Microbiol.">
        <title>The Global Catalogue of Microorganisms (GCM) 10K type strain sequencing project: providing services to taxonomists for standard genome sequencing and annotation.</title>
        <authorList>
            <consortium name="The Broad Institute Genomics Platform"/>
            <consortium name="The Broad Institute Genome Sequencing Center for Infectious Disease"/>
            <person name="Wu L."/>
            <person name="Ma J."/>
        </authorList>
    </citation>
    <scope>NUCLEOTIDE SEQUENCE [LARGE SCALE GENOMIC DNA]</scope>
    <source>
        <strain evidence="3">JCM 17326</strain>
    </source>
</reference>
<feature type="signal peptide" evidence="1">
    <location>
        <begin position="1"/>
        <end position="28"/>
    </location>
</feature>
<dbReference type="SUPFAM" id="SSF82171">
    <property type="entry name" value="DPP6 N-terminal domain-like"/>
    <property type="match status" value="1"/>
</dbReference>
<dbReference type="Gene3D" id="2.120.10.30">
    <property type="entry name" value="TolB, C-terminal domain"/>
    <property type="match status" value="1"/>
</dbReference>
<proteinExistence type="predicted"/>
<sequence length="330" mass="33774">MRQSSATVALLASAVIGGLGLTPTAAHAQAGPPVARAAWIKSCTDKEDDSSPCGRWQVLLRDGGKVTVRGAATRTNGRGKRVSDPGAFAISADGRVLAYERAGDHRLVVRRLAGGKVTVLPRSAVPASVGTEGVGLTLSPAGDKVLIDFPAEARRPAKVITIATGRTVTLPAQDSMVGFSGDGGEVLATRYLSDNTTRMTAYRLGGGSIKRTLPQVVANAAVTALAADGRTVAAFTPGDTEKGAPPRLRVHDLVTGELSAGVDLPVKAGVLVSAAWWTAGGQLGVAVQSDEEGEPAVVRVLTVDPGSGAATRADSYTISKTRYAFITAGE</sequence>
<name>A0ABP6X581_9ACTN</name>
<organism evidence="2 3">
    <name type="scientific">Nonomuraea rosea</name>
    <dbReference type="NCBI Taxonomy" id="638574"/>
    <lineage>
        <taxon>Bacteria</taxon>
        <taxon>Bacillati</taxon>
        <taxon>Actinomycetota</taxon>
        <taxon>Actinomycetes</taxon>
        <taxon>Streptosporangiales</taxon>
        <taxon>Streptosporangiaceae</taxon>
        <taxon>Nonomuraea</taxon>
    </lineage>
</organism>
<protein>
    <recommendedName>
        <fullName evidence="4">WD40 repeat domain-containing protein</fullName>
    </recommendedName>
</protein>
<dbReference type="Proteomes" id="UP001500630">
    <property type="component" value="Unassembled WGS sequence"/>
</dbReference>
<evidence type="ECO:0000313" key="3">
    <source>
        <dbReference type="Proteomes" id="UP001500630"/>
    </source>
</evidence>
<keyword evidence="1" id="KW-0732">Signal</keyword>
<evidence type="ECO:0000256" key="1">
    <source>
        <dbReference type="SAM" id="SignalP"/>
    </source>
</evidence>
<dbReference type="EMBL" id="BAABDQ010000010">
    <property type="protein sequence ID" value="GAA3561680.1"/>
    <property type="molecule type" value="Genomic_DNA"/>
</dbReference>
<gene>
    <name evidence="2" type="ORF">GCM10022419_047910</name>
</gene>
<dbReference type="InterPro" id="IPR011042">
    <property type="entry name" value="6-blade_b-propeller_TolB-like"/>
</dbReference>
<accession>A0ABP6X581</accession>
<evidence type="ECO:0000313" key="2">
    <source>
        <dbReference type="EMBL" id="GAA3561680.1"/>
    </source>
</evidence>
<evidence type="ECO:0008006" key="4">
    <source>
        <dbReference type="Google" id="ProtNLM"/>
    </source>
</evidence>
<feature type="chain" id="PRO_5046063152" description="WD40 repeat domain-containing protein" evidence="1">
    <location>
        <begin position="29"/>
        <end position="330"/>
    </location>
</feature>
<comment type="caution">
    <text evidence="2">The sequence shown here is derived from an EMBL/GenBank/DDBJ whole genome shotgun (WGS) entry which is preliminary data.</text>
</comment>
<keyword evidence="3" id="KW-1185">Reference proteome</keyword>